<protein>
    <submittedName>
        <fullName evidence="5">Uncharacterized protein LOC108051238</fullName>
    </submittedName>
</protein>
<feature type="region of interest" description="Disordered" evidence="1">
    <location>
        <begin position="35"/>
        <end position="63"/>
    </location>
</feature>
<evidence type="ECO:0000256" key="1">
    <source>
        <dbReference type="SAM" id="MobiDB-lite"/>
    </source>
</evidence>
<evidence type="ECO:0000313" key="4">
    <source>
        <dbReference type="Proteomes" id="UP001652680"/>
    </source>
</evidence>
<accession>A0A6P4FHL0</accession>
<dbReference type="GeneID" id="108051238"/>
<dbReference type="AlphaFoldDB" id="A0A6P4FHL0"/>
<sequence>MILNRFLKFVLFAGTFYLGKELGVWDDPVELKSSTPIQETDETVETESSREKTVEKKGPDYHNSFFDEEEKRKLQRKKEDMEKKLCPKGSICEPPPKPLSESVGEALYDTWLALKKIPSYWSRAAESMADSICRFFKGD</sequence>
<feature type="signal peptide" evidence="2">
    <location>
        <begin position="1"/>
        <end position="21"/>
    </location>
</feature>
<dbReference type="OrthoDB" id="7842194at2759"/>
<dbReference type="RefSeq" id="XP_016988749.1">
    <property type="nucleotide sequence ID" value="XM_017133260.1"/>
</dbReference>
<reference evidence="5" key="2">
    <citation type="submission" date="2025-04" db="UniProtKB">
        <authorList>
            <consortium name="RefSeq"/>
        </authorList>
    </citation>
    <scope>IDENTIFICATION</scope>
</reference>
<keyword evidence="4" id="KW-1185">Reference proteome</keyword>
<feature type="chain" id="PRO_5027589494" evidence="2">
    <location>
        <begin position="22"/>
        <end position="139"/>
    </location>
</feature>
<dbReference type="EnsemblMetazoa" id="XM_017133260.2">
    <property type="protein sequence ID" value="XP_016988749.1"/>
    <property type="gene ID" value="LOC108051238"/>
</dbReference>
<evidence type="ECO:0000313" key="5">
    <source>
        <dbReference type="RefSeq" id="XP_016988749.1"/>
    </source>
</evidence>
<evidence type="ECO:0000256" key="2">
    <source>
        <dbReference type="SAM" id="SignalP"/>
    </source>
</evidence>
<dbReference type="Proteomes" id="UP001652680">
    <property type="component" value="Unassembled WGS sequence"/>
</dbReference>
<evidence type="ECO:0000313" key="3">
    <source>
        <dbReference type="EnsemblMetazoa" id="XP_016988749.1"/>
    </source>
</evidence>
<gene>
    <name evidence="5" type="primary">LOC108051238</name>
    <name evidence="3" type="synonym">108051238</name>
</gene>
<reference evidence="3" key="3">
    <citation type="submission" date="2025-05" db="UniProtKB">
        <authorList>
            <consortium name="EnsemblMetazoa"/>
        </authorList>
    </citation>
    <scope>IDENTIFICATION</scope>
</reference>
<feature type="compositionally biased region" description="Basic and acidic residues" evidence="1">
    <location>
        <begin position="47"/>
        <end position="60"/>
    </location>
</feature>
<organism evidence="5">
    <name type="scientific">Drosophila rhopaloa</name>
    <name type="common">Fruit fly</name>
    <dbReference type="NCBI Taxonomy" id="1041015"/>
    <lineage>
        <taxon>Eukaryota</taxon>
        <taxon>Metazoa</taxon>
        <taxon>Ecdysozoa</taxon>
        <taxon>Arthropoda</taxon>
        <taxon>Hexapoda</taxon>
        <taxon>Insecta</taxon>
        <taxon>Pterygota</taxon>
        <taxon>Neoptera</taxon>
        <taxon>Endopterygota</taxon>
        <taxon>Diptera</taxon>
        <taxon>Brachycera</taxon>
        <taxon>Muscomorpha</taxon>
        <taxon>Ephydroidea</taxon>
        <taxon>Drosophilidae</taxon>
        <taxon>Drosophila</taxon>
        <taxon>Sophophora</taxon>
    </lineage>
</organism>
<name>A0A6P4FHL0_DRORH</name>
<reference evidence="4" key="1">
    <citation type="journal article" date="2021" name="Elife">
        <title>Highly contiguous assemblies of 101 drosophilid genomes.</title>
        <authorList>
            <person name="Kim B.Y."/>
            <person name="Wang J.R."/>
            <person name="Miller D.E."/>
            <person name="Barmina O."/>
            <person name="Delaney E."/>
            <person name="Thompson A."/>
            <person name="Comeault A.A."/>
            <person name="Peede D."/>
            <person name="D'Agostino E.R."/>
            <person name="Pelaez J."/>
            <person name="Aguilar J.M."/>
            <person name="Haji D."/>
            <person name="Matsunaga T."/>
            <person name="Armstrong E.E."/>
            <person name="Zych M."/>
            <person name="Ogawa Y."/>
            <person name="Stamenkovic-Radak M."/>
            <person name="Jelic M."/>
            <person name="Veselinovic M.S."/>
            <person name="Tanaskovic M."/>
            <person name="Eric P."/>
            <person name="Gao J.J."/>
            <person name="Katoh T.K."/>
            <person name="Toda M.J."/>
            <person name="Watabe H."/>
            <person name="Watada M."/>
            <person name="Davis J.S."/>
            <person name="Moyle L.C."/>
            <person name="Manoli G."/>
            <person name="Bertolini E."/>
            <person name="Kostal V."/>
            <person name="Hawley R.S."/>
            <person name="Takahashi A."/>
            <person name="Jones C.D."/>
            <person name="Price D.K."/>
            <person name="Whiteman N."/>
            <person name="Kopp A."/>
            <person name="Matute D.R."/>
            <person name="Petrov D.A."/>
        </authorList>
    </citation>
    <scope>NUCLEOTIDE SEQUENCE [LARGE SCALE GENOMIC DNA]</scope>
</reference>
<proteinExistence type="predicted"/>
<keyword evidence="2" id="KW-0732">Signal</keyword>